<dbReference type="Gene3D" id="1.25.40.10">
    <property type="entry name" value="Tetratricopeptide repeat domain"/>
    <property type="match status" value="1"/>
</dbReference>
<dbReference type="InterPro" id="IPR010982">
    <property type="entry name" value="Lambda_DNA-bd_dom_sf"/>
</dbReference>
<dbReference type="STRING" id="402384.HM131_03180"/>
<feature type="repeat" description="TPR" evidence="1">
    <location>
        <begin position="264"/>
        <end position="297"/>
    </location>
</feature>
<evidence type="ECO:0000256" key="1">
    <source>
        <dbReference type="PROSITE-ProRule" id="PRU00339"/>
    </source>
</evidence>
<accession>A0A1W5ZRF8</accession>
<gene>
    <name evidence="3" type="ORF">HM131_03180</name>
</gene>
<protein>
    <submittedName>
        <fullName evidence="3">Transcriptional regulator</fullName>
    </submittedName>
</protein>
<dbReference type="InterPro" id="IPR001387">
    <property type="entry name" value="Cro/C1-type_HTH"/>
</dbReference>
<sequence length="420" mass="50381">MKGSLIKQHRKLNNMTLEELARGICSVSYLSKIEHNTINASEQIYRLLGERLNIALTDINQEFDETIYLDLINWHEAIQLRDFPLMKEYYEKNKKALEYNRNVELVNLYKVILARHNSKIEDEVVDEETLKELGNIYPNSTKEFQFFYHKVLGVHSLLKLELKEALYHFHKAEVLLGKVPHNDTEVYFHLALAYSQTHAAVESNYYAHMALDGYLNELDYERIVDTYMIIAINYRALNIFSLAEEYYLKLLKISKYHLRSLEKRRIYHNLGFIYANQERYEEAFDMLDKAFNIHTDEIFFEISTFYLLASTSYYRGNIEDCWNYIEEGEKKSEERNITFFKYKFFILKNTINKTTHEDQFINQVEHEIIPTLRENNQYGEYRNLLVMLGNIYYEKRMYKKSAMFFKEANNYKETQKKDLL</sequence>
<dbReference type="OrthoDB" id="252257at2"/>
<dbReference type="KEGG" id="hmn:HM131_03180"/>
<dbReference type="SMART" id="SM00028">
    <property type="entry name" value="TPR"/>
    <property type="match status" value="3"/>
</dbReference>
<dbReference type="SMART" id="SM00530">
    <property type="entry name" value="HTH_XRE"/>
    <property type="match status" value="1"/>
</dbReference>
<keyword evidence="1" id="KW-0802">TPR repeat</keyword>
<dbReference type="Pfam" id="PF01381">
    <property type="entry name" value="HTH_3"/>
    <property type="match status" value="1"/>
</dbReference>
<reference evidence="3 4" key="1">
    <citation type="submission" date="2017-04" db="EMBL/GenBank/DDBJ databases">
        <title>The whole genome sequencing and assembly of Halobacillus mangrovi strain.</title>
        <authorList>
            <person name="Lee S.-J."/>
            <person name="Park M.-K."/>
            <person name="Kim J.-Y."/>
            <person name="Lee Y.-J."/>
            <person name="Yi H."/>
            <person name="Bahn Y.-S."/>
            <person name="Kim J.F."/>
            <person name="Lee D.-W."/>
        </authorList>
    </citation>
    <scope>NUCLEOTIDE SEQUENCE [LARGE SCALE GENOMIC DNA]</scope>
    <source>
        <strain evidence="3 4">KTB 131</strain>
    </source>
</reference>
<dbReference type="PROSITE" id="PS50005">
    <property type="entry name" value="TPR"/>
    <property type="match status" value="1"/>
</dbReference>
<dbReference type="SUPFAM" id="SSF48452">
    <property type="entry name" value="TPR-like"/>
    <property type="match status" value="1"/>
</dbReference>
<name>A0A1W5ZRF8_9BACI</name>
<evidence type="ECO:0000313" key="4">
    <source>
        <dbReference type="Proteomes" id="UP000192527"/>
    </source>
</evidence>
<dbReference type="AlphaFoldDB" id="A0A1W5ZRF8"/>
<dbReference type="InterPro" id="IPR019734">
    <property type="entry name" value="TPR_rpt"/>
</dbReference>
<dbReference type="Pfam" id="PF13374">
    <property type="entry name" value="TPR_10"/>
    <property type="match status" value="1"/>
</dbReference>
<dbReference type="GO" id="GO:0003677">
    <property type="term" value="F:DNA binding"/>
    <property type="evidence" value="ECO:0007669"/>
    <property type="project" value="InterPro"/>
</dbReference>
<organism evidence="3 4">
    <name type="scientific">Halobacillus mangrovi</name>
    <dbReference type="NCBI Taxonomy" id="402384"/>
    <lineage>
        <taxon>Bacteria</taxon>
        <taxon>Bacillati</taxon>
        <taxon>Bacillota</taxon>
        <taxon>Bacilli</taxon>
        <taxon>Bacillales</taxon>
        <taxon>Bacillaceae</taxon>
        <taxon>Halobacillus</taxon>
    </lineage>
</organism>
<dbReference type="EMBL" id="CP020772">
    <property type="protein sequence ID" value="ARI75890.1"/>
    <property type="molecule type" value="Genomic_DNA"/>
</dbReference>
<feature type="domain" description="HTH cro/C1-type" evidence="2">
    <location>
        <begin position="6"/>
        <end position="59"/>
    </location>
</feature>
<evidence type="ECO:0000259" key="2">
    <source>
        <dbReference type="PROSITE" id="PS50943"/>
    </source>
</evidence>
<dbReference type="Proteomes" id="UP000192527">
    <property type="component" value="Chromosome"/>
</dbReference>
<dbReference type="PROSITE" id="PS50943">
    <property type="entry name" value="HTH_CROC1"/>
    <property type="match status" value="1"/>
</dbReference>
<keyword evidence="4" id="KW-1185">Reference proteome</keyword>
<dbReference type="RefSeq" id="WP_085027868.1">
    <property type="nucleotide sequence ID" value="NZ_CP020772.1"/>
</dbReference>
<evidence type="ECO:0000313" key="3">
    <source>
        <dbReference type="EMBL" id="ARI75890.1"/>
    </source>
</evidence>
<dbReference type="InterPro" id="IPR011990">
    <property type="entry name" value="TPR-like_helical_dom_sf"/>
</dbReference>
<dbReference type="Gene3D" id="1.10.260.40">
    <property type="entry name" value="lambda repressor-like DNA-binding domains"/>
    <property type="match status" value="1"/>
</dbReference>
<proteinExistence type="predicted"/>
<dbReference type="SUPFAM" id="SSF47413">
    <property type="entry name" value="lambda repressor-like DNA-binding domains"/>
    <property type="match status" value="1"/>
</dbReference>
<dbReference type="CDD" id="cd00093">
    <property type="entry name" value="HTH_XRE"/>
    <property type="match status" value="1"/>
</dbReference>